<sequence length="337" mass="35528">MRRRSHSIPFWALLIHAHRDGTLGLRASDCGLLAALDASTPSTQGTLSTLSLTDARGCGVLGVGAPPRQQQGAKLGREGPSLSRQRVWQTAAASRIRPWLPACLLACWPGVCCTCFECRRVPVRFVPGRRGSLSSGVAGVSGLRCGGYKLGQLHRGRHGSSHALFWYFGPALALERPGEASPAPRHSEPSQPTIHSRPRVRRCEQKAAAAPLAAVAGHAMFVAQHGAAVGSGGQQQPARRRPLTTPLEAKLHTTSGPACLDGEASKGQLETGTDSRNRRTRYSAPGKLVVAPLLSRHASSGYARGPAGQVVTRRSSLDAPTHPANVAAALRPLVAPD</sequence>
<reference evidence="2" key="1">
    <citation type="journal article" date="2020" name="Stud. Mycol.">
        <title>101 Dothideomycetes genomes: a test case for predicting lifestyles and emergence of pathogens.</title>
        <authorList>
            <person name="Haridas S."/>
            <person name="Albert R."/>
            <person name="Binder M."/>
            <person name="Bloem J."/>
            <person name="Labutti K."/>
            <person name="Salamov A."/>
            <person name="Andreopoulos B."/>
            <person name="Baker S."/>
            <person name="Barry K."/>
            <person name="Bills G."/>
            <person name="Bluhm B."/>
            <person name="Cannon C."/>
            <person name="Castanera R."/>
            <person name="Culley D."/>
            <person name="Daum C."/>
            <person name="Ezra D."/>
            <person name="Gonzalez J."/>
            <person name="Henrissat B."/>
            <person name="Kuo A."/>
            <person name="Liang C."/>
            <person name="Lipzen A."/>
            <person name="Lutzoni F."/>
            <person name="Magnuson J."/>
            <person name="Mondo S."/>
            <person name="Nolan M."/>
            <person name="Ohm R."/>
            <person name="Pangilinan J."/>
            <person name="Park H.-J."/>
            <person name="Ramirez L."/>
            <person name="Alfaro M."/>
            <person name="Sun H."/>
            <person name="Tritt A."/>
            <person name="Yoshinaga Y."/>
            <person name="Zwiers L.-H."/>
            <person name="Turgeon B."/>
            <person name="Goodwin S."/>
            <person name="Spatafora J."/>
            <person name="Crous P."/>
            <person name="Grigoriev I."/>
        </authorList>
    </citation>
    <scope>NUCLEOTIDE SEQUENCE</scope>
    <source>
        <strain evidence="2">CBS 125425</strain>
    </source>
</reference>
<keyword evidence="3" id="KW-1185">Reference proteome</keyword>
<evidence type="ECO:0000256" key="1">
    <source>
        <dbReference type="SAM" id="MobiDB-lite"/>
    </source>
</evidence>
<evidence type="ECO:0000313" key="2">
    <source>
        <dbReference type="EMBL" id="KAF2735766.1"/>
    </source>
</evidence>
<organism evidence="2 3">
    <name type="scientific">Polyplosphaeria fusca</name>
    <dbReference type="NCBI Taxonomy" id="682080"/>
    <lineage>
        <taxon>Eukaryota</taxon>
        <taxon>Fungi</taxon>
        <taxon>Dikarya</taxon>
        <taxon>Ascomycota</taxon>
        <taxon>Pezizomycotina</taxon>
        <taxon>Dothideomycetes</taxon>
        <taxon>Pleosporomycetidae</taxon>
        <taxon>Pleosporales</taxon>
        <taxon>Tetraplosphaeriaceae</taxon>
        <taxon>Polyplosphaeria</taxon>
    </lineage>
</organism>
<comment type="caution">
    <text evidence="2">The sequence shown here is derived from an EMBL/GenBank/DDBJ whole genome shotgun (WGS) entry which is preliminary data.</text>
</comment>
<proteinExistence type="predicted"/>
<feature type="region of interest" description="Disordered" evidence="1">
    <location>
        <begin position="177"/>
        <end position="202"/>
    </location>
</feature>
<name>A0A9P4V3W2_9PLEO</name>
<feature type="region of interest" description="Disordered" evidence="1">
    <location>
        <begin position="253"/>
        <end position="284"/>
    </location>
</feature>
<dbReference type="Proteomes" id="UP000799444">
    <property type="component" value="Unassembled WGS sequence"/>
</dbReference>
<dbReference type="AlphaFoldDB" id="A0A9P4V3W2"/>
<evidence type="ECO:0000313" key="3">
    <source>
        <dbReference type="Proteomes" id="UP000799444"/>
    </source>
</evidence>
<accession>A0A9P4V3W2</accession>
<dbReference type="EMBL" id="ML996132">
    <property type="protein sequence ID" value="KAF2735766.1"/>
    <property type="molecule type" value="Genomic_DNA"/>
</dbReference>
<protein>
    <submittedName>
        <fullName evidence="2">Uncharacterized protein</fullName>
    </submittedName>
</protein>
<gene>
    <name evidence="2" type="ORF">EJ04DRAFT_599527</name>
</gene>